<dbReference type="SMART" id="SM01234">
    <property type="entry name" value="Haemolytic"/>
    <property type="match status" value="1"/>
</dbReference>
<dbReference type="InterPro" id="IPR002696">
    <property type="entry name" value="Membr_insert_effic_factor_YidD"/>
</dbReference>
<dbReference type="Proteomes" id="UP000526501">
    <property type="component" value="Unassembled WGS sequence"/>
</dbReference>
<protein>
    <recommendedName>
        <fullName evidence="1">Putative membrane protein insertion efficiency factor</fullName>
    </recommendedName>
</protein>
<evidence type="ECO:0000313" key="3">
    <source>
        <dbReference type="Proteomes" id="UP000526501"/>
    </source>
</evidence>
<dbReference type="PANTHER" id="PTHR33383">
    <property type="entry name" value="MEMBRANE PROTEIN INSERTION EFFICIENCY FACTOR-RELATED"/>
    <property type="match status" value="1"/>
</dbReference>
<dbReference type="NCBIfam" id="TIGR00278">
    <property type="entry name" value="membrane protein insertion efficiency factor YidD"/>
    <property type="match status" value="1"/>
</dbReference>
<keyword evidence="3" id="KW-1185">Reference proteome</keyword>
<dbReference type="HAMAP" id="MF_00386">
    <property type="entry name" value="UPF0161_YidD"/>
    <property type="match status" value="1"/>
</dbReference>
<comment type="similarity">
    <text evidence="1">Belongs to the UPF0161 family.</text>
</comment>
<dbReference type="PANTHER" id="PTHR33383:SF1">
    <property type="entry name" value="MEMBRANE PROTEIN INSERTION EFFICIENCY FACTOR-RELATED"/>
    <property type="match status" value="1"/>
</dbReference>
<gene>
    <name evidence="2" type="primary">yidD</name>
    <name evidence="2" type="ORF">H5P27_06900</name>
</gene>
<comment type="function">
    <text evidence="1">Could be involved in insertion of integral membrane proteins into the membrane.</text>
</comment>
<evidence type="ECO:0000256" key="1">
    <source>
        <dbReference type="HAMAP-Rule" id="MF_00386"/>
    </source>
</evidence>
<keyword evidence="1" id="KW-1003">Cell membrane</keyword>
<dbReference type="EMBL" id="JACHVC010000007">
    <property type="protein sequence ID" value="MBC2605766.1"/>
    <property type="molecule type" value="Genomic_DNA"/>
</dbReference>
<name>A0A7X1E811_9BACT</name>
<comment type="caution">
    <text evidence="2">The sequence shown here is derived from an EMBL/GenBank/DDBJ whole genome shotgun (WGS) entry which is preliminary data.</text>
</comment>
<dbReference type="AlphaFoldDB" id="A0A7X1E811"/>
<dbReference type="GO" id="GO:0005886">
    <property type="term" value="C:plasma membrane"/>
    <property type="evidence" value="ECO:0007669"/>
    <property type="project" value="UniProtKB-SubCell"/>
</dbReference>
<evidence type="ECO:0000313" key="2">
    <source>
        <dbReference type="EMBL" id="MBC2605766.1"/>
    </source>
</evidence>
<organism evidence="2 3">
    <name type="scientific">Pelagicoccus albus</name>
    <dbReference type="NCBI Taxonomy" id="415222"/>
    <lineage>
        <taxon>Bacteria</taxon>
        <taxon>Pseudomonadati</taxon>
        <taxon>Verrucomicrobiota</taxon>
        <taxon>Opitutia</taxon>
        <taxon>Puniceicoccales</taxon>
        <taxon>Pelagicoccaceae</taxon>
        <taxon>Pelagicoccus</taxon>
    </lineage>
</organism>
<comment type="subcellular location">
    <subcellularLocation>
        <location evidence="1">Cell membrane</location>
        <topology evidence="1">Peripheral membrane protein</topology>
        <orientation evidence="1">Cytoplasmic side</orientation>
    </subcellularLocation>
</comment>
<accession>A0A7X1E811</accession>
<dbReference type="Pfam" id="PF01809">
    <property type="entry name" value="YidD"/>
    <property type="match status" value="1"/>
</dbReference>
<reference evidence="2 3" key="1">
    <citation type="submission" date="2020-07" db="EMBL/GenBank/DDBJ databases">
        <authorList>
            <person name="Feng X."/>
        </authorList>
    </citation>
    <scope>NUCLEOTIDE SEQUENCE [LARGE SCALE GENOMIC DNA]</scope>
    <source>
        <strain evidence="2 3">JCM23202</strain>
    </source>
</reference>
<proteinExistence type="inferred from homology"/>
<keyword evidence="1" id="KW-0472">Membrane</keyword>
<sequence length="105" mass="11823">MSLFKLVGRAVSAVLIFLVRIYQWTLSPLKNALFGAAAGCRFSPTCSHYAIQCLRTLPVIKAVRLLVWRILRCHPWGGAGYDPVPKMVYREDSKGKPVKSLKDYL</sequence>